<gene>
    <name evidence="4" type="ORF">MONBRDRAFT_38327</name>
</gene>
<dbReference type="KEGG" id="mbr:MONBRDRAFT_38327"/>
<dbReference type="PROSITE" id="PS50001">
    <property type="entry name" value="SH2"/>
    <property type="match status" value="1"/>
</dbReference>
<evidence type="ECO:0000256" key="1">
    <source>
        <dbReference type="PROSITE-ProRule" id="PRU00191"/>
    </source>
</evidence>
<dbReference type="AlphaFoldDB" id="A9V714"/>
<protein>
    <recommendedName>
        <fullName evidence="3">SH2 domain-containing protein</fullName>
    </recommendedName>
</protein>
<keyword evidence="5" id="KW-1185">Reference proteome</keyword>
<accession>A9V714</accession>
<feature type="compositionally biased region" description="Polar residues" evidence="2">
    <location>
        <begin position="245"/>
        <end position="254"/>
    </location>
</feature>
<reference evidence="4 5" key="1">
    <citation type="journal article" date="2008" name="Nature">
        <title>The genome of the choanoflagellate Monosiga brevicollis and the origin of metazoans.</title>
        <authorList>
            <consortium name="JGI Sequencing"/>
            <person name="King N."/>
            <person name="Westbrook M.J."/>
            <person name="Young S.L."/>
            <person name="Kuo A."/>
            <person name="Abedin M."/>
            <person name="Chapman J."/>
            <person name="Fairclough S."/>
            <person name="Hellsten U."/>
            <person name="Isogai Y."/>
            <person name="Letunic I."/>
            <person name="Marr M."/>
            <person name="Pincus D."/>
            <person name="Putnam N."/>
            <person name="Rokas A."/>
            <person name="Wright K.J."/>
            <person name="Zuzow R."/>
            <person name="Dirks W."/>
            <person name="Good M."/>
            <person name="Goodstein D."/>
            <person name="Lemons D."/>
            <person name="Li W."/>
            <person name="Lyons J.B."/>
            <person name="Morris A."/>
            <person name="Nichols S."/>
            <person name="Richter D.J."/>
            <person name="Salamov A."/>
            <person name="Bork P."/>
            <person name="Lim W.A."/>
            <person name="Manning G."/>
            <person name="Miller W.T."/>
            <person name="McGinnis W."/>
            <person name="Shapiro H."/>
            <person name="Tjian R."/>
            <person name="Grigoriev I.V."/>
            <person name="Rokhsar D."/>
        </authorList>
    </citation>
    <scope>NUCLEOTIDE SEQUENCE [LARGE SCALE GENOMIC DNA]</scope>
    <source>
        <strain evidence="5">MX1 / ATCC 50154</strain>
    </source>
</reference>
<dbReference type="EMBL" id="CH991564">
    <property type="protein sequence ID" value="EDQ86711.1"/>
    <property type="molecule type" value="Genomic_DNA"/>
</dbReference>
<dbReference type="InterPro" id="IPR036860">
    <property type="entry name" value="SH2_dom_sf"/>
</dbReference>
<name>A9V714_MONBE</name>
<dbReference type="GeneID" id="5893777"/>
<sequence>MARQSSPEDLASRLIHRRSLSRRSRSRLLLCHLICNRSRKGLIPPALAIATRMLKSTDLLPLHVTTLPRWPPQISMMNTRVRVTLKRLASFFTSWSQKHAPGVVDLRSVQDQAQQLSLQDELPDGGAAPARPPKKMPAVIPVLIDLPRYANLKDTSSILKNGLGAQAPPALDEEANPETGQAPAPPRPPKTASTPTVSNQTATPASAGASPARGPGRPQLAPPSSSAGGSEPPRQSYDWNAITDGPSTASKSATLTPIVKTRNATRIIHVDKMANKPPVNKSATLQPSFSTGFAQPAMPRSNAAMTLPPNASLQAVDDDIYGDYDPAAVDWAYWQCVHTADRQTSESILTDYAYATGDNHGLYLMRHSGKVPGAIVISMHSDGKNYHYQFLPTHNGTFLDDKMRDRGTISQLVAYYEAHREGLAARLRTCLGPL</sequence>
<evidence type="ECO:0000256" key="2">
    <source>
        <dbReference type="SAM" id="MobiDB-lite"/>
    </source>
</evidence>
<dbReference type="SUPFAM" id="SSF55550">
    <property type="entry name" value="SH2 domain"/>
    <property type="match status" value="1"/>
</dbReference>
<dbReference type="CDD" id="cd00173">
    <property type="entry name" value="SH2"/>
    <property type="match status" value="1"/>
</dbReference>
<organism evidence="4 5">
    <name type="scientific">Monosiga brevicollis</name>
    <name type="common">Choanoflagellate</name>
    <dbReference type="NCBI Taxonomy" id="81824"/>
    <lineage>
        <taxon>Eukaryota</taxon>
        <taxon>Choanoflagellata</taxon>
        <taxon>Craspedida</taxon>
        <taxon>Salpingoecidae</taxon>
        <taxon>Monosiga</taxon>
    </lineage>
</organism>
<dbReference type="RefSeq" id="XP_001748547.1">
    <property type="nucleotide sequence ID" value="XM_001748495.1"/>
</dbReference>
<dbReference type="InterPro" id="IPR000980">
    <property type="entry name" value="SH2"/>
</dbReference>
<feature type="region of interest" description="Disordered" evidence="2">
    <location>
        <begin position="160"/>
        <end position="254"/>
    </location>
</feature>
<evidence type="ECO:0000313" key="4">
    <source>
        <dbReference type="EMBL" id="EDQ86711.1"/>
    </source>
</evidence>
<dbReference type="Pfam" id="PF00017">
    <property type="entry name" value="SH2"/>
    <property type="match status" value="1"/>
</dbReference>
<evidence type="ECO:0000313" key="5">
    <source>
        <dbReference type="Proteomes" id="UP000001357"/>
    </source>
</evidence>
<dbReference type="InParanoid" id="A9V714"/>
<keyword evidence="1" id="KW-0727">SH2 domain</keyword>
<proteinExistence type="predicted"/>
<feature type="domain" description="SH2" evidence="3">
    <location>
        <begin position="331"/>
        <end position="431"/>
    </location>
</feature>
<feature type="compositionally biased region" description="Polar residues" evidence="2">
    <location>
        <begin position="191"/>
        <end position="200"/>
    </location>
</feature>
<dbReference type="SMART" id="SM00252">
    <property type="entry name" value="SH2"/>
    <property type="match status" value="1"/>
</dbReference>
<feature type="compositionally biased region" description="Low complexity" evidence="2">
    <location>
        <begin position="201"/>
        <end position="233"/>
    </location>
</feature>
<dbReference type="Gene3D" id="3.30.505.10">
    <property type="entry name" value="SH2 domain"/>
    <property type="match status" value="1"/>
</dbReference>
<evidence type="ECO:0000259" key="3">
    <source>
        <dbReference type="PROSITE" id="PS50001"/>
    </source>
</evidence>
<dbReference type="Proteomes" id="UP000001357">
    <property type="component" value="Unassembled WGS sequence"/>
</dbReference>